<sequence length="192" mass="21019">MGFYTLRMVKFQLRVAADDDVAAIRELIQASVRGLQVADYSFAQREGALSTVFTVDSQLITDGTYFVAIAEGGVIAGCGGWSFRKTLYGGDHQMEKIAPERLDARKDAAKIRAIFVHPDFARMGLGGLILATAEEAAKAEGFTRFEMGSTLTGVTLYEQKGYREVERRKVPVGGGETIEVVRMVKDIGEISR</sequence>
<dbReference type="Gene3D" id="3.40.630.30">
    <property type="match status" value="1"/>
</dbReference>
<dbReference type="InterPro" id="IPR016181">
    <property type="entry name" value="Acyl_CoA_acyltransferase"/>
</dbReference>
<dbReference type="AlphaFoldDB" id="A0A9X0QD27"/>
<dbReference type="PANTHER" id="PTHR43877">
    <property type="entry name" value="AMINOALKYLPHOSPHONATE N-ACETYLTRANSFERASE-RELATED-RELATED"/>
    <property type="match status" value="1"/>
</dbReference>
<dbReference type="Pfam" id="PF00583">
    <property type="entry name" value="Acetyltransf_1"/>
    <property type="match status" value="1"/>
</dbReference>
<organism evidence="4 5">
    <name type="scientific">Tunturiibacter gelidiferens</name>
    <dbReference type="NCBI Taxonomy" id="3069689"/>
    <lineage>
        <taxon>Bacteria</taxon>
        <taxon>Pseudomonadati</taxon>
        <taxon>Acidobacteriota</taxon>
        <taxon>Terriglobia</taxon>
        <taxon>Terriglobales</taxon>
        <taxon>Acidobacteriaceae</taxon>
        <taxon>Tunturiibacter</taxon>
    </lineage>
</organism>
<reference evidence="4 5" key="1">
    <citation type="submission" date="2020-08" db="EMBL/GenBank/DDBJ databases">
        <title>Genomic Encyclopedia of Type Strains, Phase IV (KMG-V): Genome sequencing to study the core and pangenomes of soil and plant-associated prokaryotes.</title>
        <authorList>
            <person name="Whitman W."/>
        </authorList>
    </citation>
    <scope>NUCLEOTIDE SEQUENCE [LARGE SCALE GENOMIC DNA]</scope>
    <source>
        <strain evidence="4 5">X5P2</strain>
    </source>
</reference>
<protein>
    <submittedName>
        <fullName evidence="4">GNAT superfamily N-acetyltransferase</fullName>
    </submittedName>
</protein>
<evidence type="ECO:0000313" key="5">
    <source>
        <dbReference type="Proteomes" id="UP000535182"/>
    </source>
</evidence>
<feature type="domain" description="N-acetyltransferase" evidence="3">
    <location>
        <begin position="11"/>
        <end position="188"/>
    </location>
</feature>
<dbReference type="InterPro" id="IPR000182">
    <property type="entry name" value="GNAT_dom"/>
</dbReference>
<name>A0A9X0QD27_9BACT</name>
<evidence type="ECO:0000313" key="4">
    <source>
        <dbReference type="EMBL" id="MBB5328122.1"/>
    </source>
</evidence>
<dbReference type="PROSITE" id="PS51186">
    <property type="entry name" value="GNAT"/>
    <property type="match status" value="1"/>
</dbReference>
<keyword evidence="1" id="KW-0808">Transferase</keyword>
<dbReference type="Proteomes" id="UP000535182">
    <property type="component" value="Unassembled WGS sequence"/>
</dbReference>
<evidence type="ECO:0000256" key="2">
    <source>
        <dbReference type="ARBA" id="ARBA00023315"/>
    </source>
</evidence>
<dbReference type="InterPro" id="IPR050832">
    <property type="entry name" value="Bact_Acetyltransf"/>
</dbReference>
<keyword evidence="5" id="KW-1185">Reference proteome</keyword>
<dbReference type="SUPFAM" id="SSF55729">
    <property type="entry name" value="Acyl-CoA N-acyltransferases (Nat)"/>
    <property type="match status" value="1"/>
</dbReference>
<comment type="caution">
    <text evidence="4">The sequence shown here is derived from an EMBL/GenBank/DDBJ whole genome shotgun (WGS) entry which is preliminary data.</text>
</comment>
<proteinExistence type="predicted"/>
<evidence type="ECO:0000256" key="1">
    <source>
        <dbReference type="ARBA" id="ARBA00022679"/>
    </source>
</evidence>
<accession>A0A9X0QD27</accession>
<dbReference type="EMBL" id="JACHEB010000003">
    <property type="protein sequence ID" value="MBB5328122.1"/>
    <property type="molecule type" value="Genomic_DNA"/>
</dbReference>
<dbReference type="RefSeq" id="WP_260698115.1">
    <property type="nucleotide sequence ID" value="NZ_JACHEB010000003.1"/>
</dbReference>
<dbReference type="GO" id="GO:0016747">
    <property type="term" value="F:acyltransferase activity, transferring groups other than amino-acyl groups"/>
    <property type="evidence" value="ECO:0007669"/>
    <property type="project" value="InterPro"/>
</dbReference>
<gene>
    <name evidence="4" type="ORF">HDF14_001728</name>
</gene>
<keyword evidence="2" id="KW-0012">Acyltransferase</keyword>
<evidence type="ECO:0000259" key="3">
    <source>
        <dbReference type="PROSITE" id="PS51186"/>
    </source>
</evidence>
<dbReference type="PANTHER" id="PTHR43877:SF1">
    <property type="entry name" value="ACETYLTRANSFERASE"/>
    <property type="match status" value="1"/>
</dbReference>